<sequence length="170" mass="18349">MKRRILGIAAAAALVAPAGAHAPAQTVDAPCNGTGVPIHVIALDMKDRTGSIKVELWPANEQDFLKDDRDLKREGKFFARVWGKVPASGPVTLCIRVPQAGRYGMVFTHDRDGKNKFNIWKDGVGVVSNRAVGRSRPKLAYSTINVAPGGVQVTLKMQYLRGLSGFSPAR</sequence>
<dbReference type="InterPro" id="IPR018673">
    <property type="entry name" value="DUF2141"/>
</dbReference>
<accession>A0ABW3HAU2</accession>
<comment type="caution">
    <text evidence="2">The sequence shown here is derived from an EMBL/GenBank/DDBJ whole genome shotgun (WGS) entry which is preliminary data.</text>
</comment>
<feature type="chain" id="PRO_5046558072" evidence="1">
    <location>
        <begin position="23"/>
        <end position="170"/>
    </location>
</feature>
<dbReference type="EMBL" id="JBHTJG010000007">
    <property type="protein sequence ID" value="MFD0947565.1"/>
    <property type="molecule type" value="Genomic_DNA"/>
</dbReference>
<reference evidence="3" key="1">
    <citation type="journal article" date="2019" name="Int. J. Syst. Evol. Microbiol.">
        <title>The Global Catalogue of Microorganisms (GCM) 10K type strain sequencing project: providing services to taxonomists for standard genome sequencing and annotation.</title>
        <authorList>
            <consortium name="The Broad Institute Genomics Platform"/>
            <consortium name="The Broad Institute Genome Sequencing Center for Infectious Disease"/>
            <person name="Wu L."/>
            <person name="Ma J."/>
        </authorList>
    </citation>
    <scope>NUCLEOTIDE SEQUENCE [LARGE SCALE GENOMIC DNA]</scope>
    <source>
        <strain evidence="3">CCUG 62982</strain>
    </source>
</reference>
<feature type="signal peptide" evidence="1">
    <location>
        <begin position="1"/>
        <end position="22"/>
    </location>
</feature>
<keyword evidence="1" id="KW-0732">Signal</keyword>
<gene>
    <name evidence="2" type="ORF">ACFQ1E_14545</name>
</gene>
<dbReference type="Pfam" id="PF09912">
    <property type="entry name" value="DUF2141"/>
    <property type="match status" value="1"/>
</dbReference>
<protein>
    <submittedName>
        <fullName evidence="2">DUF2141 domain-containing protein</fullName>
    </submittedName>
</protein>
<organism evidence="2 3">
    <name type="scientific">Sphingomonas canadensis</name>
    <dbReference type="NCBI Taxonomy" id="1219257"/>
    <lineage>
        <taxon>Bacteria</taxon>
        <taxon>Pseudomonadati</taxon>
        <taxon>Pseudomonadota</taxon>
        <taxon>Alphaproteobacteria</taxon>
        <taxon>Sphingomonadales</taxon>
        <taxon>Sphingomonadaceae</taxon>
        <taxon>Sphingomonas</taxon>
    </lineage>
</organism>
<proteinExistence type="predicted"/>
<keyword evidence="3" id="KW-1185">Reference proteome</keyword>
<dbReference type="RefSeq" id="WP_264945134.1">
    <property type="nucleotide sequence ID" value="NZ_JAPDRA010000007.1"/>
</dbReference>
<evidence type="ECO:0000313" key="2">
    <source>
        <dbReference type="EMBL" id="MFD0947565.1"/>
    </source>
</evidence>
<evidence type="ECO:0000256" key="1">
    <source>
        <dbReference type="SAM" id="SignalP"/>
    </source>
</evidence>
<name>A0ABW3HAU2_9SPHN</name>
<dbReference type="Proteomes" id="UP001596977">
    <property type="component" value="Unassembled WGS sequence"/>
</dbReference>
<evidence type="ECO:0000313" key="3">
    <source>
        <dbReference type="Proteomes" id="UP001596977"/>
    </source>
</evidence>